<dbReference type="InterPro" id="IPR027417">
    <property type="entry name" value="P-loop_NTPase"/>
</dbReference>
<protein>
    <recommendedName>
        <fullName evidence="1">AB hydrolase-1 domain-containing protein</fullName>
    </recommendedName>
</protein>
<feature type="domain" description="AB hydrolase-1" evidence="1">
    <location>
        <begin position="8"/>
        <end position="119"/>
    </location>
</feature>
<dbReference type="Gene3D" id="3.40.50.300">
    <property type="entry name" value="P-loop containing nucleotide triphosphate hydrolases"/>
    <property type="match status" value="1"/>
</dbReference>
<dbReference type="Proteomes" id="UP000619479">
    <property type="component" value="Unassembled WGS sequence"/>
</dbReference>
<evidence type="ECO:0000313" key="3">
    <source>
        <dbReference type="Proteomes" id="UP000619479"/>
    </source>
</evidence>
<dbReference type="InterPro" id="IPR000073">
    <property type="entry name" value="AB_hydrolase_1"/>
</dbReference>
<gene>
    <name evidence="2" type="ORF">Acy02nite_46890</name>
</gene>
<sequence length="612" mass="68207">MDPHKVGVVLIHGFVSGPDTWRHLVGLIRSDPQLNFAEPLTFQYSTPPITYFLRRIPNFDDIAESLRLYLTVEAGEFPELVLITHSQGGLIAQRYLQQMISEGHAPDLQRIQQIHLLACPNNGSQLWLSARRWFMPRNPQERQLRPLDDAVARAQRAVLTGIVHAREVSPTTCPIEMKAYAGESDGVVPPASGRGPFPDGGVLPGDHFTIIRAKDARHRTFTTLKHELLKLRPDSDQSASVHRARVPTPGGAERVPAWQQHVLITPEKLLHVERTLDRLVTEIADDSYSASSALAVWGEGGLGKTAVTYAALRALPPDAFTHIVWASARNTRFSTTDAGTRSVESIYWHDLLSMVARQLNCPLPPNQALWEGSLQTFLASSLSQIRILLVVDNLEFLSAADELIGRLRRLGFGPPHKIVATTRWKSAADDLDVRNIEMRPFTEQQTYDLVRHHAQGSSSDLGGATDDDLSVIFRTTEGNPFLIKLVTLSYVASGKALRRIVDELTDASRGGLGQAVRNWLFDRSLDELSRRFSEEKTLNLLFAFCATARGGSMTYEELRAEKLAPTEKEFEQLLEAACRLGLVRPSNLNARYSIHSLLYEYTCPLTQMGGRH</sequence>
<keyword evidence="3" id="KW-1185">Reference proteome</keyword>
<name>A0A919INV5_9ACTN</name>
<dbReference type="GO" id="GO:0003824">
    <property type="term" value="F:catalytic activity"/>
    <property type="evidence" value="ECO:0007669"/>
    <property type="project" value="UniProtKB-ARBA"/>
</dbReference>
<proteinExistence type="predicted"/>
<dbReference type="Gene3D" id="3.40.50.1820">
    <property type="entry name" value="alpha/beta hydrolase"/>
    <property type="match status" value="1"/>
</dbReference>
<comment type="caution">
    <text evidence="2">The sequence shown here is derived from an EMBL/GenBank/DDBJ whole genome shotgun (WGS) entry which is preliminary data.</text>
</comment>
<dbReference type="AlphaFoldDB" id="A0A919INV5"/>
<reference evidence="2" key="1">
    <citation type="submission" date="2021-01" db="EMBL/GenBank/DDBJ databases">
        <title>Whole genome shotgun sequence of Actinoplanes cyaneus NBRC 14990.</title>
        <authorList>
            <person name="Komaki H."/>
            <person name="Tamura T."/>
        </authorList>
    </citation>
    <scope>NUCLEOTIDE SEQUENCE</scope>
    <source>
        <strain evidence="2">NBRC 14990</strain>
    </source>
</reference>
<dbReference type="InterPro" id="IPR029058">
    <property type="entry name" value="AB_hydrolase_fold"/>
</dbReference>
<dbReference type="EMBL" id="BOMH01000036">
    <property type="protein sequence ID" value="GID66808.1"/>
    <property type="molecule type" value="Genomic_DNA"/>
</dbReference>
<dbReference type="SUPFAM" id="SSF53474">
    <property type="entry name" value="alpha/beta-Hydrolases"/>
    <property type="match status" value="1"/>
</dbReference>
<accession>A0A919INV5</accession>
<evidence type="ECO:0000313" key="2">
    <source>
        <dbReference type="EMBL" id="GID66808.1"/>
    </source>
</evidence>
<evidence type="ECO:0000259" key="1">
    <source>
        <dbReference type="Pfam" id="PF00561"/>
    </source>
</evidence>
<dbReference type="RefSeq" id="WP_203743850.1">
    <property type="nucleotide sequence ID" value="NZ_BAAAUC010000001.1"/>
</dbReference>
<dbReference type="SUPFAM" id="SSF52540">
    <property type="entry name" value="P-loop containing nucleoside triphosphate hydrolases"/>
    <property type="match status" value="1"/>
</dbReference>
<dbReference type="Pfam" id="PF00561">
    <property type="entry name" value="Abhydrolase_1"/>
    <property type="match status" value="1"/>
</dbReference>
<organism evidence="2 3">
    <name type="scientific">Actinoplanes cyaneus</name>
    <dbReference type="NCBI Taxonomy" id="52696"/>
    <lineage>
        <taxon>Bacteria</taxon>
        <taxon>Bacillati</taxon>
        <taxon>Actinomycetota</taxon>
        <taxon>Actinomycetes</taxon>
        <taxon>Micromonosporales</taxon>
        <taxon>Micromonosporaceae</taxon>
        <taxon>Actinoplanes</taxon>
    </lineage>
</organism>